<dbReference type="InterPro" id="IPR001789">
    <property type="entry name" value="Sig_transdc_resp-reg_receiver"/>
</dbReference>
<dbReference type="PANTHER" id="PTHR44591">
    <property type="entry name" value="STRESS RESPONSE REGULATOR PROTEIN 1"/>
    <property type="match status" value="1"/>
</dbReference>
<feature type="modified residue" description="4-aspartylphosphate" evidence="2">
    <location>
        <position position="33"/>
    </location>
</feature>
<dbReference type="PANTHER" id="PTHR44591:SF21">
    <property type="entry name" value="TWO-COMPONENT RESPONSE REGULATOR"/>
    <property type="match status" value="1"/>
</dbReference>
<organism evidence="4 5">
    <name type="scientific">Rhizobium leguminosarum</name>
    <dbReference type="NCBI Taxonomy" id="384"/>
    <lineage>
        <taxon>Bacteria</taxon>
        <taxon>Pseudomonadati</taxon>
        <taxon>Pseudomonadota</taxon>
        <taxon>Alphaproteobacteria</taxon>
        <taxon>Hyphomicrobiales</taxon>
        <taxon>Rhizobiaceae</taxon>
        <taxon>Rhizobium/Agrobacterium group</taxon>
        <taxon>Rhizobium</taxon>
    </lineage>
</organism>
<dbReference type="Gene3D" id="3.40.50.2300">
    <property type="match status" value="1"/>
</dbReference>
<evidence type="ECO:0000256" key="1">
    <source>
        <dbReference type="ARBA" id="ARBA00022553"/>
    </source>
</evidence>
<comment type="caution">
    <text evidence="4">The sequence shown here is derived from an EMBL/GenBank/DDBJ whole genome shotgun (WGS) entry which is preliminary data.</text>
</comment>
<dbReference type="SMART" id="SM00448">
    <property type="entry name" value="REC"/>
    <property type="match status" value="1"/>
</dbReference>
<protein>
    <submittedName>
        <fullName evidence="4">FixJ family two-component response regulator</fullName>
    </submittedName>
</protein>
<dbReference type="AlphaFoldDB" id="A0AAE2SWI9"/>
<dbReference type="InterPro" id="IPR011006">
    <property type="entry name" value="CheY-like_superfamily"/>
</dbReference>
<dbReference type="Proteomes" id="UP000538507">
    <property type="component" value="Unassembled WGS sequence"/>
</dbReference>
<dbReference type="SUPFAM" id="SSF52172">
    <property type="entry name" value="CheY-like"/>
    <property type="match status" value="1"/>
</dbReference>
<reference evidence="4 5" key="1">
    <citation type="submission" date="2020-08" db="EMBL/GenBank/DDBJ databases">
        <title>Genomic Encyclopedia of Type Strains, Phase IV (KMG-V): Genome sequencing to study the core and pangenomes of soil and plant-associated prokaryotes.</title>
        <authorList>
            <person name="Whitman W."/>
        </authorList>
    </citation>
    <scope>NUCLEOTIDE SEQUENCE [LARGE SCALE GENOMIC DNA]</scope>
    <source>
        <strain evidence="4 5">SEMIA 415</strain>
    </source>
</reference>
<feature type="domain" description="Response regulatory" evidence="3">
    <location>
        <begin position="1"/>
        <end position="98"/>
    </location>
</feature>
<evidence type="ECO:0000313" key="5">
    <source>
        <dbReference type="Proteomes" id="UP000538507"/>
    </source>
</evidence>
<accession>A0AAE2SWI9</accession>
<name>A0AAE2SWI9_RHILE</name>
<dbReference type="GO" id="GO:0000160">
    <property type="term" value="P:phosphorelay signal transduction system"/>
    <property type="evidence" value="ECO:0007669"/>
    <property type="project" value="InterPro"/>
</dbReference>
<gene>
    <name evidence="4" type="ORF">GGE16_002781</name>
</gene>
<dbReference type="EMBL" id="JACIGO010000002">
    <property type="protein sequence ID" value="MBB4290741.1"/>
    <property type="molecule type" value="Genomic_DNA"/>
</dbReference>
<evidence type="ECO:0000313" key="4">
    <source>
        <dbReference type="EMBL" id="MBB4290741.1"/>
    </source>
</evidence>
<proteinExistence type="predicted"/>
<dbReference type="InterPro" id="IPR050595">
    <property type="entry name" value="Bact_response_regulator"/>
</dbReference>
<evidence type="ECO:0000256" key="2">
    <source>
        <dbReference type="PROSITE-ProRule" id="PRU00169"/>
    </source>
</evidence>
<dbReference type="PROSITE" id="PS50110">
    <property type="entry name" value="RESPONSE_REGULATORY"/>
    <property type="match status" value="1"/>
</dbReference>
<dbReference type="Pfam" id="PF00072">
    <property type="entry name" value="Response_reg"/>
    <property type="match status" value="1"/>
</dbReference>
<evidence type="ECO:0000259" key="3">
    <source>
        <dbReference type="PROSITE" id="PS50110"/>
    </source>
</evidence>
<sequence>MLNAYGFLTEEYSSAEAFLSRDAASKVECLVLDIDLGGMSGIELQRRLRDSGSKLPVIFITALEESAVEADAVQAGCIAYLHKPFPGALLINAVNKALAASTSD</sequence>
<keyword evidence="1 2" id="KW-0597">Phosphoprotein</keyword>